<reference evidence="1" key="1">
    <citation type="submission" date="2019-08" db="EMBL/GenBank/DDBJ databases">
        <authorList>
            <person name="Kucharzyk K."/>
            <person name="Murdoch R.W."/>
            <person name="Higgins S."/>
            <person name="Loffler F."/>
        </authorList>
    </citation>
    <scope>NUCLEOTIDE SEQUENCE</scope>
</reference>
<proteinExistence type="predicted"/>
<evidence type="ECO:0000313" key="1">
    <source>
        <dbReference type="EMBL" id="MPM83048.1"/>
    </source>
</evidence>
<dbReference type="EMBL" id="VSSQ01031952">
    <property type="protein sequence ID" value="MPM83048.1"/>
    <property type="molecule type" value="Genomic_DNA"/>
</dbReference>
<comment type="caution">
    <text evidence="1">The sequence shown here is derived from an EMBL/GenBank/DDBJ whole genome shotgun (WGS) entry which is preliminary data.</text>
</comment>
<accession>A0A645D1V8</accession>
<protein>
    <submittedName>
        <fullName evidence="1">Uncharacterized protein</fullName>
    </submittedName>
</protein>
<organism evidence="1">
    <name type="scientific">bioreactor metagenome</name>
    <dbReference type="NCBI Taxonomy" id="1076179"/>
    <lineage>
        <taxon>unclassified sequences</taxon>
        <taxon>metagenomes</taxon>
        <taxon>ecological metagenomes</taxon>
    </lineage>
</organism>
<sequence>MRRPEERPVILTLSLFPRGAYPERHRPCRQIKVGEVVVTQNFSRRNAYSLPDTSRPAVMISGRLPGTLRNIRLNGITESGIKKQAVFFGGECAPGQQQQ</sequence>
<dbReference type="AlphaFoldDB" id="A0A645D1V8"/>
<gene>
    <name evidence="1" type="ORF">SDC9_130111</name>
</gene>
<name>A0A645D1V8_9ZZZZ</name>